<keyword evidence="7" id="KW-0378">Hydrolase</keyword>
<evidence type="ECO:0000256" key="3">
    <source>
        <dbReference type="ARBA" id="ARBA00022679"/>
    </source>
</evidence>
<keyword evidence="10" id="KW-0175">Coiled coil</keyword>
<dbReference type="InterPro" id="IPR043128">
    <property type="entry name" value="Rev_trsase/Diguanyl_cyclase"/>
</dbReference>
<dbReference type="FunFam" id="3.10.10.10:FF:000007">
    <property type="entry name" value="Retrovirus-related Pol polyprotein from transposon 17.6-like Protein"/>
    <property type="match status" value="1"/>
</dbReference>
<dbReference type="PROSITE" id="PS50158">
    <property type="entry name" value="ZF_CCHC"/>
    <property type="match status" value="1"/>
</dbReference>
<dbReference type="Pfam" id="PF13975">
    <property type="entry name" value="gag-asp_proteas"/>
    <property type="match status" value="1"/>
</dbReference>
<dbReference type="GO" id="GO:0042575">
    <property type="term" value="C:DNA polymerase complex"/>
    <property type="evidence" value="ECO:0007669"/>
    <property type="project" value="UniProtKB-ARBA"/>
</dbReference>
<dbReference type="InterPro" id="IPR041373">
    <property type="entry name" value="RT_RNaseH"/>
</dbReference>
<dbReference type="Gene3D" id="4.10.60.10">
    <property type="entry name" value="Zinc finger, CCHC-type"/>
    <property type="match status" value="1"/>
</dbReference>
<dbReference type="Gene3D" id="3.10.10.10">
    <property type="entry name" value="HIV Type 1 Reverse Transcriptase, subunit A, domain 1"/>
    <property type="match status" value="1"/>
</dbReference>
<comment type="caution">
    <text evidence="15">The sequence shown here is derived from an EMBL/GenBank/DDBJ whole genome shotgun (WGS) entry which is preliminary data.</text>
</comment>
<feature type="domain" description="Reverse transcriptase" evidence="13">
    <location>
        <begin position="524"/>
        <end position="703"/>
    </location>
</feature>
<dbReference type="Pfam" id="PF03732">
    <property type="entry name" value="Retrotrans_gag"/>
    <property type="match status" value="1"/>
</dbReference>
<dbReference type="InterPro" id="IPR000477">
    <property type="entry name" value="RT_dom"/>
</dbReference>
<dbReference type="InterPro" id="IPR041588">
    <property type="entry name" value="Integrase_H2C2"/>
</dbReference>
<dbReference type="InterPro" id="IPR050951">
    <property type="entry name" value="Retrovirus_Pol_polyprotein"/>
</dbReference>
<evidence type="ECO:0000259" key="14">
    <source>
        <dbReference type="PROSITE" id="PS50994"/>
    </source>
</evidence>
<dbReference type="SUPFAM" id="SSF53098">
    <property type="entry name" value="Ribonuclease H-like"/>
    <property type="match status" value="1"/>
</dbReference>
<dbReference type="Gene3D" id="3.30.70.270">
    <property type="match status" value="2"/>
</dbReference>
<dbReference type="STRING" id="6336.A0A0V0RE27"/>
<dbReference type="InterPro" id="IPR005162">
    <property type="entry name" value="Retrotrans_gag_dom"/>
</dbReference>
<name>A0A0V0RE27_9BILA</name>
<dbReference type="PROSITE" id="PS50878">
    <property type="entry name" value="RT_POL"/>
    <property type="match status" value="1"/>
</dbReference>
<evidence type="ECO:0000256" key="8">
    <source>
        <dbReference type="ARBA" id="ARBA00022918"/>
    </source>
</evidence>
<dbReference type="EMBL" id="JYDL01000278">
    <property type="protein sequence ID" value="KRX12750.1"/>
    <property type="molecule type" value="Genomic_DNA"/>
</dbReference>
<dbReference type="Pfam" id="PF00098">
    <property type="entry name" value="zf-CCHC"/>
    <property type="match status" value="1"/>
</dbReference>
<evidence type="ECO:0000256" key="2">
    <source>
        <dbReference type="ARBA" id="ARBA00022670"/>
    </source>
</evidence>
<dbReference type="Gene3D" id="2.40.70.10">
    <property type="entry name" value="Acid Proteases"/>
    <property type="match status" value="1"/>
</dbReference>
<feature type="domain" description="CCHC-type" evidence="12">
    <location>
        <begin position="248"/>
        <end position="263"/>
    </location>
</feature>
<dbReference type="FunFam" id="3.10.20.370:FF:000001">
    <property type="entry name" value="Retrovirus-related Pol polyprotein from transposon 17.6-like protein"/>
    <property type="match status" value="1"/>
</dbReference>
<dbReference type="Gene3D" id="3.30.420.10">
    <property type="entry name" value="Ribonuclease H-like superfamily/Ribonuclease H"/>
    <property type="match status" value="1"/>
</dbReference>
<dbReference type="InterPro" id="IPR054465">
    <property type="entry name" value="Integrase_p58-like_C"/>
</dbReference>
<gene>
    <name evidence="15" type="primary">TY3B-G</name>
    <name evidence="15" type="ORF">T07_15022</name>
</gene>
<accession>A0A0V0RE27</accession>
<evidence type="ECO:0000256" key="5">
    <source>
        <dbReference type="ARBA" id="ARBA00022722"/>
    </source>
</evidence>
<evidence type="ECO:0000256" key="7">
    <source>
        <dbReference type="ARBA" id="ARBA00022801"/>
    </source>
</evidence>
<dbReference type="CDD" id="cd00303">
    <property type="entry name" value="retropepsin_like"/>
    <property type="match status" value="1"/>
</dbReference>
<feature type="non-terminal residue" evidence="15">
    <location>
        <position position="1426"/>
    </location>
</feature>
<dbReference type="InterPro" id="IPR001878">
    <property type="entry name" value="Znf_CCHC"/>
</dbReference>
<evidence type="ECO:0000256" key="1">
    <source>
        <dbReference type="ARBA" id="ARBA00012493"/>
    </source>
</evidence>
<dbReference type="GO" id="GO:0003676">
    <property type="term" value="F:nucleic acid binding"/>
    <property type="evidence" value="ECO:0007669"/>
    <property type="project" value="InterPro"/>
</dbReference>
<feature type="non-terminal residue" evidence="15">
    <location>
        <position position="1"/>
    </location>
</feature>
<organism evidence="15 16">
    <name type="scientific">Trichinella nelsoni</name>
    <dbReference type="NCBI Taxonomy" id="6336"/>
    <lineage>
        <taxon>Eukaryota</taxon>
        <taxon>Metazoa</taxon>
        <taxon>Ecdysozoa</taxon>
        <taxon>Nematoda</taxon>
        <taxon>Enoplea</taxon>
        <taxon>Dorylaimia</taxon>
        <taxon>Trichinellida</taxon>
        <taxon>Trichinellidae</taxon>
        <taxon>Trichinella</taxon>
    </lineage>
</organism>
<dbReference type="Pfam" id="PF17917">
    <property type="entry name" value="RT_RNaseH"/>
    <property type="match status" value="1"/>
</dbReference>
<evidence type="ECO:0000256" key="11">
    <source>
        <dbReference type="SAM" id="MobiDB-lite"/>
    </source>
</evidence>
<protein>
    <recommendedName>
        <fullName evidence="1">RNA-directed DNA polymerase</fullName>
        <ecNumber evidence="1">2.7.7.49</ecNumber>
    </recommendedName>
</protein>
<dbReference type="PANTHER" id="PTHR37984">
    <property type="entry name" value="PROTEIN CBG26694"/>
    <property type="match status" value="1"/>
</dbReference>
<feature type="region of interest" description="Disordered" evidence="11">
    <location>
        <begin position="1395"/>
        <end position="1426"/>
    </location>
</feature>
<dbReference type="Pfam" id="PF22938">
    <property type="entry name" value="Integrase_p58_C"/>
    <property type="match status" value="1"/>
</dbReference>
<dbReference type="InterPro" id="IPR021109">
    <property type="entry name" value="Peptidase_aspartic_dom_sf"/>
</dbReference>
<dbReference type="GO" id="GO:0008233">
    <property type="term" value="F:peptidase activity"/>
    <property type="evidence" value="ECO:0007669"/>
    <property type="project" value="UniProtKB-KW"/>
</dbReference>
<keyword evidence="2" id="KW-0645">Protease</keyword>
<dbReference type="Pfam" id="PF00078">
    <property type="entry name" value="RVT_1"/>
    <property type="match status" value="1"/>
</dbReference>
<dbReference type="FunFam" id="3.30.70.270:FF:000020">
    <property type="entry name" value="Transposon Tf2-6 polyprotein-like Protein"/>
    <property type="match status" value="1"/>
</dbReference>
<keyword evidence="5" id="KW-0540">Nuclease</keyword>
<feature type="domain" description="Integrase catalytic" evidence="14">
    <location>
        <begin position="1078"/>
        <end position="1241"/>
    </location>
</feature>
<reference evidence="15 16" key="1">
    <citation type="submission" date="2015-01" db="EMBL/GenBank/DDBJ databases">
        <title>Evolution of Trichinella species and genotypes.</title>
        <authorList>
            <person name="Korhonen P.K."/>
            <person name="Edoardo P."/>
            <person name="Giuseppe L.R."/>
            <person name="Gasser R.B."/>
        </authorList>
    </citation>
    <scope>NUCLEOTIDE SEQUENCE [LARGE SCALE GENOMIC DNA]</scope>
    <source>
        <strain evidence="15">ISS37</strain>
    </source>
</reference>
<dbReference type="GO" id="GO:0006508">
    <property type="term" value="P:proteolysis"/>
    <property type="evidence" value="ECO:0007669"/>
    <property type="project" value="UniProtKB-KW"/>
</dbReference>
<dbReference type="Pfam" id="PF00665">
    <property type="entry name" value="rve"/>
    <property type="match status" value="1"/>
</dbReference>
<dbReference type="InterPro" id="IPR036875">
    <property type="entry name" value="Znf_CCHC_sf"/>
</dbReference>
<feature type="region of interest" description="Disordered" evidence="11">
    <location>
        <begin position="1"/>
        <end position="20"/>
    </location>
</feature>
<dbReference type="InterPro" id="IPR012337">
    <property type="entry name" value="RNaseH-like_sf"/>
</dbReference>
<keyword evidence="6" id="KW-0255">Endonuclease</keyword>
<dbReference type="PANTHER" id="PTHR37984:SF5">
    <property type="entry name" value="PROTEIN NYNRIN-LIKE"/>
    <property type="match status" value="1"/>
</dbReference>
<feature type="coiled-coil region" evidence="10">
    <location>
        <begin position="183"/>
        <end position="239"/>
    </location>
</feature>
<dbReference type="PROSITE" id="PS50994">
    <property type="entry name" value="INTEGRASE"/>
    <property type="match status" value="1"/>
</dbReference>
<feature type="compositionally biased region" description="Basic and acidic residues" evidence="11">
    <location>
        <begin position="1399"/>
        <end position="1414"/>
    </location>
</feature>
<dbReference type="SUPFAM" id="SSF56672">
    <property type="entry name" value="DNA/RNA polymerases"/>
    <property type="match status" value="1"/>
</dbReference>
<dbReference type="GO" id="GO:0003964">
    <property type="term" value="F:RNA-directed DNA polymerase activity"/>
    <property type="evidence" value="ECO:0007669"/>
    <property type="project" value="UniProtKB-KW"/>
</dbReference>
<dbReference type="GO" id="GO:0004519">
    <property type="term" value="F:endonuclease activity"/>
    <property type="evidence" value="ECO:0007669"/>
    <property type="project" value="UniProtKB-KW"/>
</dbReference>
<dbReference type="Gene3D" id="3.10.20.370">
    <property type="match status" value="1"/>
</dbReference>
<dbReference type="SUPFAM" id="SSF50630">
    <property type="entry name" value="Acid proteases"/>
    <property type="match status" value="1"/>
</dbReference>
<dbReference type="InterPro" id="IPR043502">
    <property type="entry name" value="DNA/RNA_pol_sf"/>
</dbReference>
<dbReference type="Gene3D" id="1.10.340.70">
    <property type="match status" value="1"/>
</dbReference>
<dbReference type="SUPFAM" id="SSF57756">
    <property type="entry name" value="Retrovirus zinc finger-like domains"/>
    <property type="match status" value="1"/>
</dbReference>
<keyword evidence="4" id="KW-0548">Nucleotidyltransferase</keyword>
<evidence type="ECO:0000259" key="13">
    <source>
        <dbReference type="PROSITE" id="PS50878"/>
    </source>
</evidence>
<dbReference type="InterPro" id="IPR001584">
    <property type="entry name" value="Integrase_cat-core"/>
</dbReference>
<keyword evidence="9" id="KW-0479">Metal-binding</keyword>
<dbReference type="Pfam" id="PF17921">
    <property type="entry name" value="Integrase_H2C2"/>
    <property type="match status" value="1"/>
</dbReference>
<feature type="region of interest" description="Disordered" evidence="11">
    <location>
        <begin position="1362"/>
        <end position="1381"/>
    </location>
</feature>
<dbReference type="GO" id="GO:0019899">
    <property type="term" value="F:enzyme binding"/>
    <property type="evidence" value="ECO:0007669"/>
    <property type="project" value="UniProtKB-ARBA"/>
</dbReference>
<dbReference type="OrthoDB" id="9950135at2759"/>
<dbReference type="GO" id="GO:0008270">
    <property type="term" value="F:zinc ion binding"/>
    <property type="evidence" value="ECO:0007669"/>
    <property type="project" value="UniProtKB-KW"/>
</dbReference>
<dbReference type="GO" id="GO:0015074">
    <property type="term" value="P:DNA integration"/>
    <property type="evidence" value="ECO:0007669"/>
    <property type="project" value="InterPro"/>
</dbReference>
<evidence type="ECO:0000256" key="10">
    <source>
        <dbReference type="SAM" id="Coils"/>
    </source>
</evidence>
<keyword evidence="16" id="KW-1185">Reference proteome</keyword>
<evidence type="ECO:0000259" key="12">
    <source>
        <dbReference type="PROSITE" id="PS50158"/>
    </source>
</evidence>
<dbReference type="CDD" id="cd09274">
    <property type="entry name" value="RNase_HI_RT_Ty3"/>
    <property type="match status" value="1"/>
</dbReference>
<dbReference type="Proteomes" id="UP000054630">
    <property type="component" value="Unassembled WGS sequence"/>
</dbReference>
<sequence length="1426" mass="160981">DGRANNPVEEAEEPARGSGSLQWGPVREIVVRGIGNACYGPPPTFSPGMDPVEWLESMEDFFVVTGVPSSLQAASARLSMNIAVRRELFPPGSPRDISWDALKRRFLDIYGHGESLIQLAVRFNGLKQRKNQSIREFAQEVAELGRRAGKSESELVARFICGVASKEVHRELRLREPTTLVKARQLAENAAELETEVGGSRQRTTENADAGNDNMAQAVEALNRRFDQLQMTLERSNSRRPARRATECFRCGEQGHFLRDCPQRRVAARVMPATTSRRPAERTMATINPQTGNVLAVPGRIENLQISLLVDSGAVVSVISKQVWDKATSCRKLRGAASPIQLGDGRKMATFGWGVVQLHLGRWKGPLTVVVVEKLVVPGILGTNFLDTMVRSMDFRSRYLVLRDGTRVKFQREAKSDAQPSIGCAVVAEPQSVGSDVGAGVDGSNDWTRTLVDGTECSARSKRALRSILRKCGKAISRGEADLGRTSLVKHRIETGGAQPVKLPPRRLPQAQREVVDRLIREMLHMGVIEPASGPWSSPVVLVRKKDGSPRFCVDYRRLNAVTRVDAQPIPRIDDTLDALAGAKWFSTLDLASGYWQVEVAERDREKTAFSTPLGLFQFRVMPFGLCNAPATFQRLMEKALRGLTWKTCLVYLDDIIVFGKTEEEHLERLEGVLSRLQSVGLKIKPEKCQLMRQSVHYLGHIVTQHGVGTDPEKTAAVQEWPTPRCVREVRQFLGLASYYRRFVRNFAGVANPLHALTKKGEKWRWGPKEEEAFARLKDALVSPPILCHPDFDRTFLVDVDASEDAIGAVLSQQGDKGPPGVVAYASRSLSRAERSYCATRREMLALVWATHHFRPYLYGRKFTARTDHNSLKWLRNFREPEGQVARWLEKLAEFDFEVVHRPGKKHQNADALSRRACRQCGSCDDPPNVHVAAMALESPSLVERWQKEDAECMQVREWIEKETWPQLAPEGSLWMKSLWSQRDRIVLQEGTICRTWEIPDTGDSRLLPVIPRRNIPEILKTIHNQPTGGHLGVAKTLAKVRQRYYWPQQREDVEDWCRACQTCAARAIPTRKLQAPMQLQPVSHPFQRVAMDLVGPLEETQSGNRYILVVCDYFSKWPEAFPLPNAEARTVATALVNGVFCRYGAPETLHSDQGRNFESELVKEVCQLFGVTKTRATAYHPQSDGLVERMNRTLLDMLAKASIDHPEDWDVYLDRTLLAYRTSVHCTTGATPSRVLFGRELRLPVDLMYGVPTDAQVRSAGEYVQHLRRDLERVYEVVRKKAGREQRRQKAWKDRKAYGPVYEPGDLVWMQLPTKTKLGAYWDGPYQVQRKLDWNTYRVEKVGGGRERLVVHFDRLKPYHGTREGEGVQGRQREGRKTRRPAWLRDFVQTQEVSTGRALHEGESGAADTDRANEIFPAENEDEEN</sequence>
<keyword evidence="9" id="KW-0862">Zinc</keyword>
<dbReference type="EC" id="2.7.7.49" evidence="1"/>
<dbReference type="InterPro" id="IPR036397">
    <property type="entry name" value="RNaseH_sf"/>
</dbReference>
<proteinExistence type="predicted"/>
<dbReference type="FunFam" id="1.10.340.70:FF:000001">
    <property type="entry name" value="Retrovirus-related Pol polyprotein from transposon gypsy-like Protein"/>
    <property type="match status" value="1"/>
</dbReference>
<dbReference type="SMART" id="SM00343">
    <property type="entry name" value="ZnF_C2HC"/>
    <property type="match status" value="1"/>
</dbReference>
<feature type="compositionally biased region" description="Basic and acidic residues" evidence="11">
    <location>
        <begin position="1362"/>
        <end position="1376"/>
    </location>
</feature>
<evidence type="ECO:0000256" key="4">
    <source>
        <dbReference type="ARBA" id="ARBA00022695"/>
    </source>
</evidence>
<evidence type="ECO:0000256" key="9">
    <source>
        <dbReference type="PROSITE-ProRule" id="PRU00047"/>
    </source>
</evidence>
<dbReference type="CDD" id="cd01647">
    <property type="entry name" value="RT_LTR"/>
    <property type="match status" value="1"/>
</dbReference>
<evidence type="ECO:0000313" key="16">
    <source>
        <dbReference type="Proteomes" id="UP000054630"/>
    </source>
</evidence>
<keyword evidence="8" id="KW-0695">RNA-directed DNA polymerase</keyword>
<evidence type="ECO:0000256" key="6">
    <source>
        <dbReference type="ARBA" id="ARBA00022759"/>
    </source>
</evidence>
<keyword evidence="3" id="KW-0808">Transferase</keyword>
<evidence type="ECO:0000313" key="15">
    <source>
        <dbReference type="EMBL" id="KRX12750.1"/>
    </source>
</evidence>
<dbReference type="FunFam" id="3.30.420.10:FF:000032">
    <property type="entry name" value="Retrovirus-related Pol polyprotein from transposon 297-like Protein"/>
    <property type="match status" value="1"/>
</dbReference>
<keyword evidence="9" id="KW-0863">Zinc-finger</keyword>